<feature type="domain" description="O-methyltransferase C-terminal" evidence="5">
    <location>
        <begin position="115"/>
        <end position="324"/>
    </location>
</feature>
<evidence type="ECO:0000313" key="7">
    <source>
        <dbReference type="EMBL" id="PSL00867.1"/>
    </source>
</evidence>
<dbReference type="InterPro" id="IPR036388">
    <property type="entry name" value="WH-like_DNA-bd_sf"/>
</dbReference>
<dbReference type="Gene3D" id="1.10.10.10">
    <property type="entry name" value="Winged helix-like DNA-binding domain superfamily/Winged helix DNA-binding domain"/>
    <property type="match status" value="1"/>
</dbReference>
<dbReference type="Proteomes" id="UP000240542">
    <property type="component" value="Unassembled WGS sequence"/>
</dbReference>
<evidence type="ECO:0000256" key="2">
    <source>
        <dbReference type="ARBA" id="ARBA00022679"/>
    </source>
</evidence>
<dbReference type="PIRSF" id="PIRSF005739">
    <property type="entry name" value="O-mtase"/>
    <property type="match status" value="1"/>
</dbReference>
<dbReference type="SUPFAM" id="SSF53335">
    <property type="entry name" value="S-adenosyl-L-methionine-dependent methyltransferases"/>
    <property type="match status" value="1"/>
</dbReference>
<dbReference type="SUPFAM" id="SSF46785">
    <property type="entry name" value="Winged helix' DNA-binding domain"/>
    <property type="match status" value="1"/>
</dbReference>
<dbReference type="InterPro" id="IPR016461">
    <property type="entry name" value="COMT-like"/>
</dbReference>
<dbReference type="GO" id="GO:0008171">
    <property type="term" value="F:O-methyltransferase activity"/>
    <property type="evidence" value="ECO:0007669"/>
    <property type="project" value="InterPro"/>
</dbReference>
<dbReference type="RefSeq" id="WP_106581041.1">
    <property type="nucleotide sequence ID" value="NZ_PYGA01000001.1"/>
</dbReference>
<keyword evidence="8" id="KW-1185">Reference proteome</keyword>
<comment type="caution">
    <text evidence="7">The sequence shown here is derived from an EMBL/GenBank/DDBJ whole genome shotgun (WGS) entry which is preliminary data.</text>
</comment>
<dbReference type="CDD" id="cd02440">
    <property type="entry name" value="AdoMet_MTases"/>
    <property type="match status" value="1"/>
</dbReference>
<reference evidence="7 8" key="1">
    <citation type="submission" date="2018-03" db="EMBL/GenBank/DDBJ databases">
        <title>Genomic Encyclopedia of Archaeal and Bacterial Type Strains, Phase II (KMG-II): from individual species to whole genera.</title>
        <authorList>
            <person name="Goeker M."/>
        </authorList>
    </citation>
    <scope>NUCLEOTIDE SEQUENCE [LARGE SCALE GENOMIC DNA]</scope>
    <source>
        <strain evidence="7 8">DSM 45312</strain>
    </source>
</reference>
<evidence type="ECO:0000256" key="4">
    <source>
        <dbReference type="PIRSR" id="PIRSR005739-1"/>
    </source>
</evidence>
<dbReference type="PANTHER" id="PTHR43712:SF2">
    <property type="entry name" value="O-METHYLTRANSFERASE CICE"/>
    <property type="match status" value="1"/>
</dbReference>
<evidence type="ECO:0000256" key="1">
    <source>
        <dbReference type="ARBA" id="ARBA00022603"/>
    </source>
</evidence>
<evidence type="ECO:0000256" key="3">
    <source>
        <dbReference type="ARBA" id="ARBA00022691"/>
    </source>
</evidence>
<dbReference type="EMBL" id="PYGA01000001">
    <property type="protein sequence ID" value="PSL00867.1"/>
    <property type="molecule type" value="Genomic_DNA"/>
</dbReference>
<dbReference type="PANTHER" id="PTHR43712">
    <property type="entry name" value="PUTATIVE (AFU_ORTHOLOGUE AFUA_4G14580)-RELATED"/>
    <property type="match status" value="1"/>
</dbReference>
<feature type="domain" description="O-methyltransferase dimerisation" evidence="6">
    <location>
        <begin position="17"/>
        <end position="91"/>
    </location>
</feature>
<dbReference type="Gene3D" id="3.40.50.150">
    <property type="entry name" value="Vaccinia Virus protein VP39"/>
    <property type="match status" value="1"/>
</dbReference>
<dbReference type="Pfam" id="PF00891">
    <property type="entry name" value="Methyltransf_2"/>
    <property type="match status" value="1"/>
</dbReference>
<accession>A0A2P8DUG6</accession>
<organism evidence="7 8">
    <name type="scientific">Murinocardiopsis flavida</name>
    <dbReference type="NCBI Taxonomy" id="645275"/>
    <lineage>
        <taxon>Bacteria</taxon>
        <taxon>Bacillati</taxon>
        <taxon>Actinomycetota</taxon>
        <taxon>Actinomycetes</taxon>
        <taxon>Streptosporangiales</taxon>
        <taxon>Nocardiopsidaceae</taxon>
        <taxon>Murinocardiopsis</taxon>
    </lineage>
</organism>
<dbReference type="InterPro" id="IPR029063">
    <property type="entry name" value="SAM-dependent_MTases_sf"/>
</dbReference>
<dbReference type="InterPro" id="IPR001077">
    <property type="entry name" value="COMT_C"/>
</dbReference>
<keyword evidence="3" id="KW-0949">S-adenosyl-L-methionine</keyword>
<dbReference type="AlphaFoldDB" id="A0A2P8DUG6"/>
<keyword evidence="2 7" id="KW-0808">Transferase</keyword>
<dbReference type="InterPro" id="IPR036390">
    <property type="entry name" value="WH_DNA-bd_sf"/>
</dbReference>
<evidence type="ECO:0000259" key="6">
    <source>
        <dbReference type="Pfam" id="PF08100"/>
    </source>
</evidence>
<evidence type="ECO:0000313" key="8">
    <source>
        <dbReference type="Proteomes" id="UP000240542"/>
    </source>
</evidence>
<dbReference type="Pfam" id="PF08100">
    <property type="entry name" value="Dimerisation"/>
    <property type="match status" value="1"/>
</dbReference>
<dbReference type="InterPro" id="IPR012967">
    <property type="entry name" value="COMT_dimerisation"/>
</dbReference>
<proteinExistence type="predicted"/>
<feature type="active site" description="Proton acceptor" evidence="4">
    <location>
        <position position="251"/>
    </location>
</feature>
<gene>
    <name evidence="7" type="ORF">CLV63_101346</name>
</gene>
<sequence length="346" mass="36174">MSGADRQGVDANTRLTQLVFGIMAGHAVGAAVRLGLPDLLGDRTRSGAELAAECGTDPAALTRLLRALAAHDLLAEGPRGEFRLTEAGTLLRADVPGSVRARVQMFTDPAMVRAWERLDTSVTTGEPAFDAEFGTDFFDHLKGLPELSATFNAAMSSGTRAAAAALPGSFDFSPFDTLVDVGGGDGTLLCAVLAGNPGLNGVVFDSAEGAAEAPPRFRDAGVEGRATASAGDFFAAVPEGGDLYLLKSILHDWNDDRAAAILGNIRRVIPDHGRLLVVEPVLPDVVDGSARPTLYLSDLNMLVNLGGMERTREDFAALLRRSGFALDSVTATTPDTGFRLLVGVPS</sequence>
<dbReference type="PROSITE" id="PS51683">
    <property type="entry name" value="SAM_OMT_II"/>
    <property type="match status" value="1"/>
</dbReference>
<dbReference type="GO" id="GO:0046983">
    <property type="term" value="F:protein dimerization activity"/>
    <property type="evidence" value="ECO:0007669"/>
    <property type="project" value="InterPro"/>
</dbReference>
<name>A0A2P8DUG6_9ACTN</name>
<dbReference type="OrthoDB" id="4145676at2"/>
<protein>
    <submittedName>
        <fullName evidence="7">Methyltransferase family protein</fullName>
    </submittedName>
</protein>
<evidence type="ECO:0000259" key="5">
    <source>
        <dbReference type="Pfam" id="PF00891"/>
    </source>
</evidence>
<dbReference type="GO" id="GO:0032259">
    <property type="term" value="P:methylation"/>
    <property type="evidence" value="ECO:0007669"/>
    <property type="project" value="UniProtKB-KW"/>
</dbReference>
<dbReference type="Gene3D" id="1.10.287.1350">
    <property type="match status" value="1"/>
</dbReference>
<keyword evidence="1 7" id="KW-0489">Methyltransferase</keyword>